<name>A0ABS9EJM8_9BACT</name>
<evidence type="ECO:0000313" key="1">
    <source>
        <dbReference type="EMBL" id="MCF4141409.1"/>
    </source>
</evidence>
<comment type="caution">
    <text evidence="1">The sequence shown here is derived from an EMBL/GenBank/DDBJ whole genome shotgun (WGS) entry which is preliminary data.</text>
</comment>
<dbReference type="RefSeq" id="WP_236097789.1">
    <property type="nucleotide sequence ID" value="NZ_JAKGUD010000001.1"/>
</dbReference>
<protein>
    <submittedName>
        <fullName evidence="1">Peptidyl-prolyl cis-trans isomerase</fullName>
    </submittedName>
</protein>
<proteinExistence type="predicted"/>
<organism evidence="1 2">
    <name type="scientific">Dethiosulfovibrio marinus</name>
    <dbReference type="NCBI Taxonomy" id="133532"/>
    <lineage>
        <taxon>Bacteria</taxon>
        <taxon>Thermotogati</taxon>
        <taxon>Synergistota</taxon>
        <taxon>Synergistia</taxon>
        <taxon>Synergistales</taxon>
        <taxon>Dethiosulfovibrionaceae</taxon>
        <taxon>Dethiosulfovibrio</taxon>
    </lineage>
</organism>
<gene>
    <name evidence="1" type="ORF">L2W38_01065</name>
</gene>
<evidence type="ECO:0000313" key="2">
    <source>
        <dbReference type="Proteomes" id="UP001200430"/>
    </source>
</evidence>
<keyword evidence="1" id="KW-0413">Isomerase</keyword>
<accession>A0ABS9EJM8</accession>
<sequence length="247" mass="28279">MIFKDFLRGLLVIAVVLLISDFALAEPCLSKVGGQEVTEDDLIYLLSRRMDSSLDVAALAWMGMDSKQRKNFISHVEDVLFLSEASRLRGLGLNQDVVRKIRWDGINTLAKVYIDRIALTWDLSEEALRKYYSSNSEKYRAPERVLAEVRHCGGSYDGNLDTEEPRWFSLKDVPDVLKDVFFLDLKLGDVPPVLSSDGDLWIARVLEFQGSRVLPFDVVRDRVREDLKGSYLEKELRRLRGRILPVN</sequence>
<dbReference type="Proteomes" id="UP001200430">
    <property type="component" value="Unassembled WGS sequence"/>
</dbReference>
<reference evidence="1 2" key="1">
    <citation type="submission" date="2022-01" db="EMBL/GenBank/DDBJ databases">
        <title>Dethiosulfovibrio faecalis sp. nov., a novel proteolytic, non-sulfur-reducing bacterium isolated from a marine aquaculture solid waste bioreactor.</title>
        <authorList>
            <person name="Grabowski S."/>
            <person name="Apolinario E."/>
            <person name="Schneider N."/>
            <person name="Marshall C.W."/>
            <person name="Sowers K.R."/>
        </authorList>
    </citation>
    <scope>NUCLEOTIDE SEQUENCE [LARGE SCALE GENOMIC DNA]</scope>
    <source>
        <strain evidence="1 2">DSM 12537</strain>
    </source>
</reference>
<keyword evidence="2" id="KW-1185">Reference proteome</keyword>
<dbReference type="GO" id="GO:0016853">
    <property type="term" value="F:isomerase activity"/>
    <property type="evidence" value="ECO:0007669"/>
    <property type="project" value="UniProtKB-KW"/>
</dbReference>
<dbReference type="EMBL" id="JAKGUD010000001">
    <property type="protein sequence ID" value="MCF4141409.1"/>
    <property type="molecule type" value="Genomic_DNA"/>
</dbReference>